<dbReference type="Pfam" id="PF00072">
    <property type="entry name" value="Response_reg"/>
    <property type="match status" value="1"/>
</dbReference>
<evidence type="ECO:0000256" key="5">
    <source>
        <dbReference type="ARBA" id="ARBA00023163"/>
    </source>
</evidence>
<protein>
    <submittedName>
        <fullName evidence="9">Response regulator</fullName>
    </submittedName>
</protein>
<dbReference type="EMBL" id="DSEE01000421">
    <property type="protein sequence ID" value="HER40713.1"/>
    <property type="molecule type" value="Genomic_DNA"/>
</dbReference>
<feature type="modified residue" description="4-aspartylphosphate" evidence="6">
    <location>
        <position position="53"/>
    </location>
</feature>
<dbReference type="InterPro" id="IPR018490">
    <property type="entry name" value="cNMP-bd_dom_sf"/>
</dbReference>
<keyword evidence="1 6" id="KW-0597">Phosphoprotein</keyword>
<evidence type="ECO:0000256" key="6">
    <source>
        <dbReference type="PROSITE-ProRule" id="PRU00169"/>
    </source>
</evidence>
<dbReference type="PANTHER" id="PTHR48111:SF1">
    <property type="entry name" value="TWO-COMPONENT RESPONSE REGULATOR ORR33"/>
    <property type="match status" value="1"/>
</dbReference>
<dbReference type="GO" id="GO:0032993">
    <property type="term" value="C:protein-DNA complex"/>
    <property type="evidence" value="ECO:0007669"/>
    <property type="project" value="TreeGrafter"/>
</dbReference>
<dbReference type="GO" id="GO:0006355">
    <property type="term" value="P:regulation of DNA-templated transcription"/>
    <property type="evidence" value="ECO:0007669"/>
    <property type="project" value="TreeGrafter"/>
</dbReference>
<dbReference type="InterPro" id="IPR001789">
    <property type="entry name" value="Sig_transdc_resp-reg_receiver"/>
</dbReference>
<evidence type="ECO:0000313" key="9">
    <source>
        <dbReference type="EMBL" id="HER40713.1"/>
    </source>
</evidence>
<evidence type="ECO:0000259" key="8">
    <source>
        <dbReference type="PROSITE" id="PS50110"/>
    </source>
</evidence>
<keyword evidence="5" id="KW-0804">Transcription</keyword>
<feature type="domain" description="Cyclic nucleotide-binding" evidence="7">
    <location>
        <begin position="151"/>
        <end position="230"/>
    </location>
</feature>
<dbReference type="Gene3D" id="3.40.50.2300">
    <property type="match status" value="1"/>
</dbReference>
<dbReference type="GO" id="GO:0000156">
    <property type="term" value="F:phosphorelay response regulator activity"/>
    <property type="evidence" value="ECO:0007669"/>
    <property type="project" value="TreeGrafter"/>
</dbReference>
<comment type="caution">
    <text evidence="9">The sequence shown here is derived from an EMBL/GenBank/DDBJ whole genome shotgun (WGS) entry which is preliminary data.</text>
</comment>
<dbReference type="InterPro" id="IPR011006">
    <property type="entry name" value="CheY-like_superfamily"/>
</dbReference>
<dbReference type="SMART" id="SM00448">
    <property type="entry name" value="REC"/>
    <property type="match status" value="1"/>
</dbReference>
<dbReference type="PROSITE" id="PS50042">
    <property type="entry name" value="CNMP_BINDING_3"/>
    <property type="match status" value="1"/>
</dbReference>
<evidence type="ECO:0000259" key="7">
    <source>
        <dbReference type="PROSITE" id="PS50042"/>
    </source>
</evidence>
<accession>A0A7C2R4A1</accession>
<dbReference type="InterPro" id="IPR039420">
    <property type="entry name" value="WalR-like"/>
</dbReference>
<sequence>MESSVLLIEDDLVLAENTRELLELSGYRMLLAHEGKSGIKKAYKELPDVIISDIMMPELDGFEVYQALQQNKHTRNIPFIFISAKADPADVRRGMNLGADDYITKPFNEEDLVLAIEKRLSKRIQMREQEELNPATKKAQLHLEEFKDYIRTYGEQIQVEKNEEIFLENRMASSVYLLEHGMVKTFRLDEYGKELITGIPQKSDILGFYSFKLPSHYPESAQALETTILY</sequence>
<keyword evidence="3" id="KW-0805">Transcription regulation</keyword>
<dbReference type="InterPro" id="IPR014710">
    <property type="entry name" value="RmlC-like_jellyroll"/>
</dbReference>
<dbReference type="CDD" id="cd00038">
    <property type="entry name" value="CAP_ED"/>
    <property type="match status" value="1"/>
</dbReference>
<feature type="domain" description="Response regulatory" evidence="8">
    <location>
        <begin position="4"/>
        <end position="120"/>
    </location>
</feature>
<reference evidence="9" key="1">
    <citation type="journal article" date="2020" name="mSystems">
        <title>Genome- and Community-Level Interaction Insights into Carbon Utilization and Element Cycling Functions of Hydrothermarchaeota in Hydrothermal Sediment.</title>
        <authorList>
            <person name="Zhou Z."/>
            <person name="Liu Y."/>
            <person name="Xu W."/>
            <person name="Pan J."/>
            <person name="Luo Z.H."/>
            <person name="Li M."/>
        </authorList>
    </citation>
    <scope>NUCLEOTIDE SEQUENCE [LARGE SCALE GENOMIC DNA]</scope>
    <source>
        <strain evidence="9">SpSt-1235</strain>
    </source>
</reference>
<evidence type="ECO:0000256" key="2">
    <source>
        <dbReference type="ARBA" id="ARBA00023012"/>
    </source>
</evidence>
<gene>
    <name evidence="9" type="ORF">ENO10_05785</name>
</gene>
<dbReference type="SUPFAM" id="SSF51206">
    <property type="entry name" value="cAMP-binding domain-like"/>
    <property type="match status" value="1"/>
</dbReference>
<dbReference type="AlphaFoldDB" id="A0A7C2R4A1"/>
<dbReference type="PROSITE" id="PS50110">
    <property type="entry name" value="RESPONSE_REGULATORY"/>
    <property type="match status" value="1"/>
</dbReference>
<organism evidence="9">
    <name type="scientific">Salinimicrobium catena</name>
    <dbReference type="NCBI Taxonomy" id="390640"/>
    <lineage>
        <taxon>Bacteria</taxon>
        <taxon>Pseudomonadati</taxon>
        <taxon>Bacteroidota</taxon>
        <taxon>Flavobacteriia</taxon>
        <taxon>Flavobacteriales</taxon>
        <taxon>Flavobacteriaceae</taxon>
        <taxon>Salinimicrobium</taxon>
    </lineage>
</organism>
<dbReference type="Proteomes" id="UP000885753">
    <property type="component" value="Unassembled WGS sequence"/>
</dbReference>
<dbReference type="Pfam" id="PF00027">
    <property type="entry name" value="cNMP_binding"/>
    <property type="match status" value="1"/>
</dbReference>
<keyword evidence="2" id="KW-0902">Two-component regulatory system</keyword>
<dbReference type="SUPFAM" id="SSF52172">
    <property type="entry name" value="CheY-like"/>
    <property type="match status" value="1"/>
</dbReference>
<feature type="non-terminal residue" evidence="9">
    <location>
        <position position="230"/>
    </location>
</feature>
<name>A0A7C2R4A1_9FLAO</name>
<dbReference type="InterPro" id="IPR000595">
    <property type="entry name" value="cNMP-bd_dom"/>
</dbReference>
<evidence type="ECO:0000256" key="4">
    <source>
        <dbReference type="ARBA" id="ARBA00023125"/>
    </source>
</evidence>
<proteinExistence type="predicted"/>
<dbReference type="GO" id="GO:0005829">
    <property type="term" value="C:cytosol"/>
    <property type="evidence" value="ECO:0007669"/>
    <property type="project" value="TreeGrafter"/>
</dbReference>
<keyword evidence="4" id="KW-0238">DNA-binding</keyword>
<evidence type="ECO:0000256" key="3">
    <source>
        <dbReference type="ARBA" id="ARBA00023015"/>
    </source>
</evidence>
<dbReference type="Gene3D" id="2.60.120.10">
    <property type="entry name" value="Jelly Rolls"/>
    <property type="match status" value="1"/>
</dbReference>
<evidence type="ECO:0000256" key="1">
    <source>
        <dbReference type="ARBA" id="ARBA00022553"/>
    </source>
</evidence>
<dbReference type="PANTHER" id="PTHR48111">
    <property type="entry name" value="REGULATOR OF RPOS"/>
    <property type="match status" value="1"/>
</dbReference>
<dbReference type="GO" id="GO:0000976">
    <property type="term" value="F:transcription cis-regulatory region binding"/>
    <property type="evidence" value="ECO:0007669"/>
    <property type="project" value="TreeGrafter"/>
</dbReference>